<evidence type="ECO:0000256" key="5">
    <source>
        <dbReference type="ARBA" id="ARBA00022490"/>
    </source>
</evidence>
<dbReference type="FunFam" id="1.25.40.10:FF:000062">
    <property type="entry name" value="Signal recognition particle subunit SRP72"/>
    <property type="match status" value="1"/>
</dbReference>
<evidence type="ECO:0000313" key="14">
    <source>
        <dbReference type="EMBL" id="CAI8018757.1"/>
    </source>
</evidence>
<name>A0AA35RX01_GEOBA</name>
<dbReference type="GO" id="GO:0043022">
    <property type="term" value="F:ribosome binding"/>
    <property type="evidence" value="ECO:0007669"/>
    <property type="project" value="TreeGrafter"/>
</dbReference>
<evidence type="ECO:0000256" key="9">
    <source>
        <dbReference type="ARBA" id="ARBA00023135"/>
    </source>
</evidence>
<feature type="compositionally biased region" description="Basic residues" evidence="12">
    <location>
        <begin position="667"/>
        <end position="677"/>
    </location>
</feature>
<keyword evidence="10 11" id="KW-0687">Ribonucleoprotein</keyword>
<dbReference type="PANTHER" id="PTHR14094">
    <property type="entry name" value="SIGNAL RECOGNITION PARTICLE 72"/>
    <property type="match status" value="1"/>
</dbReference>
<dbReference type="Gene3D" id="1.25.40.10">
    <property type="entry name" value="Tetratricopeptide repeat domain"/>
    <property type="match status" value="2"/>
</dbReference>
<dbReference type="Pfam" id="PF17004">
    <property type="entry name" value="SRP_TPR_like"/>
    <property type="match status" value="1"/>
</dbReference>
<dbReference type="InterPro" id="IPR013699">
    <property type="entry name" value="Signal_recog_part_SRP72_RNA-bd"/>
</dbReference>
<dbReference type="PIRSF" id="PIRSF038922">
    <property type="entry name" value="SRP72"/>
    <property type="match status" value="1"/>
</dbReference>
<dbReference type="AlphaFoldDB" id="A0AA35RX01"/>
<dbReference type="SMART" id="SM00028">
    <property type="entry name" value="TPR"/>
    <property type="match status" value="3"/>
</dbReference>
<gene>
    <name evidence="14" type="ORF">GBAR_LOCUS11364</name>
</gene>
<evidence type="ECO:0000313" key="15">
    <source>
        <dbReference type="Proteomes" id="UP001174909"/>
    </source>
</evidence>
<feature type="region of interest" description="Disordered" evidence="12">
    <location>
        <begin position="528"/>
        <end position="677"/>
    </location>
</feature>
<accession>A0AA35RX01</accession>
<feature type="domain" description="Signal recognition particle SRP72 subunit RNA-binding" evidence="13">
    <location>
        <begin position="554"/>
        <end position="595"/>
    </location>
</feature>
<dbReference type="PANTHER" id="PTHR14094:SF9">
    <property type="entry name" value="SIGNAL RECOGNITION PARTICLE SUBUNIT SRP72"/>
    <property type="match status" value="1"/>
</dbReference>
<keyword evidence="15" id="KW-1185">Reference proteome</keyword>
<comment type="function">
    <text evidence="11">Component of the signal recognition particle (SRP) complex, a ribonucleoprotein complex that mediates the cotranslational targeting of secretory and membrane proteins to the endoplasmic reticulum (ER).</text>
</comment>
<evidence type="ECO:0000256" key="7">
    <source>
        <dbReference type="ARBA" id="ARBA00022803"/>
    </source>
</evidence>
<dbReference type="Proteomes" id="UP001174909">
    <property type="component" value="Unassembled WGS sequence"/>
</dbReference>
<feature type="compositionally biased region" description="Basic and acidic residues" evidence="12">
    <location>
        <begin position="571"/>
        <end position="592"/>
    </location>
</feature>
<dbReference type="InterPro" id="IPR031545">
    <property type="entry name" value="SRP72_TPR-like"/>
</dbReference>
<evidence type="ECO:0000256" key="4">
    <source>
        <dbReference type="ARBA" id="ARBA00018350"/>
    </source>
</evidence>
<dbReference type="Pfam" id="PF08492">
    <property type="entry name" value="SRP72"/>
    <property type="match status" value="1"/>
</dbReference>
<proteinExistence type="inferred from homology"/>
<dbReference type="GO" id="GO:0005783">
    <property type="term" value="C:endoplasmic reticulum"/>
    <property type="evidence" value="ECO:0007669"/>
    <property type="project" value="UniProtKB-SubCell"/>
</dbReference>
<evidence type="ECO:0000256" key="11">
    <source>
        <dbReference type="PIRNR" id="PIRNR038922"/>
    </source>
</evidence>
<dbReference type="InterPro" id="IPR011990">
    <property type="entry name" value="TPR-like_helical_dom_sf"/>
</dbReference>
<feature type="compositionally biased region" description="Polar residues" evidence="12">
    <location>
        <begin position="533"/>
        <end position="547"/>
    </location>
</feature>
<evidence type="ECO:0000256" key="8">
    <source>
        <dbReference type="ARBA" id="ARBA00022824"/>
    </source>
</evidence>
<dbReference type="InterPro" id="IPR026270">
    <property type="entry name" value="SRP72"/>
</dbReference>
<keyword evidence="7" id="KW-0802">TPR repeat</keyword>
<keyword evidence="5 11" id="KW-0963">Cytoplasm</keyword>
<keyword evidence="9 11" id="KW-0733">Signal recognition particle</keyword>
<dbReference type="SUPFAM" id="SSF48452">
    <property type="entry name" value="TPR-like"/>
    <property type="match status" value="2"/>
</dbReference>
<protein>
    <recommendedName>
        <fullName evidence="4 11">Signal recognition particle subunit SRP72</fullName>
    </recommendedName>
</protein>
<evidence type="ECO:0000256" key="3">
    <source>
        <dbReference type="ARBA" id="ARBA00007676"/>
    </source>
</evidence>
<feature type="compositionally biased region" description="Polar residues" evidence="12">
    <location>
        <begin position="607"/>
        <end position="621"/>
    </location>
</feature>
<keyword evidence="8" id="KW-0256">Endoplasmic reticulum</keyword>
<feature type="compositionally biased region" description="Basic residues" evidence="12">
    <location>
        <begin position="558"/>
        <end position="569"/>
    </location>
</feature>
<comment type="caution">
    <text evidence="14">The sequence shown here is derived from an EMBL/GenBank/DDBJ whole genome shotgun (WGS) entry which is preliminary data.</text>
</comment>
<dbReference type="GO" id="GO:0008312">
    <property type="term" value="F:7S RNA binding"/>
    <property type="evidence" value="ECO:0007669"/>
    <property type="project" value="InterPro"/>
</dbReference>
<comment type="subcellular location">
    <subcellularLocation>
        <location evidence="2 11">Cytoplasm</location>
    </subcellularLocation>
    <subcellularLocation>
        <location evidence="1">Endoplasmic reticulum</location>
    </subcellularLocation>
</comment>
<evidence type="ECO:0000256" key="1">
    <source>
        <dbReference type="ARBA" id="ARBA00004240"/>
    </source>
</evidence>
<dbReference type="GO" id="GO:0006614">
    <property type="term" value="P:SRP-dependent cotranslational protein targeting to membrane"/>
    <property type="evidence" value="ECO:0007669"/>
    <property type="project" value="UniProtKB-UniRule"/>
</dbReference>
<organism evidence="14 15">
    <name type="scientific">Geodia barretti</name>
    <name type="common">Barrett's horny sponge</name>
    <dbReference type="NCBI Taxonomy" id="519541"/>
    <lineage>
        <taxon>Eukaryota</taxon>
        <taxon>Metazoa</taxon>
        <taxon>Porifera</taxon>
        <taxon>Demospongiae</taxon>
        <taxon>Heteroscleromorpha</taxon>
        <taxon>Tetractinellida</taxon>
        <taxon>Astrophorina</taxon>
        <taxon>Geodiidae</taxon>
        <taxon>Geodia</taxon>
    </lineage>
</organism>
<keyword evidence="6" id="KW-0677">Repeat</keyword>
<feature type="compositionally biased region" description="Low complexity" evidence="12">
    <location>
        <begin position="655"/>
        <end position="666"/>
    </location>
</feature>
<evidence type="ECO:0000256" key="12">
    <source>
        <dbReference type="SAM" id="MobiDB-lite"/>
    </source>
</evidence>
<dbReference type="EMBL" id="CASHTH010001710">
    <property type="protein sequence ID" value="CAI8018757.1"/>
    <property type="molecule type" value="Genomic_DNA"/>
</dbReference>
<evidence type="ECO:0000256" key="2">
    <source>
        <dbReference type="ARBA" id="ARBA00004496"/>
    </source>
</evidence>
<dbReference type="InterPro" id="IPR019734">
    <property type="entry name" value="TPR_rpt"/>
</dbReference>
<dbReference type="GO" id="GO:0005786">
    <property type="term" value="C:signal recognition particle, endoplasmic reticulum targeting"/>
    <property type="evidence" value="ECO:0007669"/>
    <property type="project" value="UniProtKB-UniRule"/>
</dbReference>
<reference evidence="14" key="1">
    <citation type="submission" date="2023-03" db="EMBL/GenBank/DDBJ databases">
        <authorList>
            <person name="Steffen K."/>
            <person name="Cardenas P."/>
        </authorList>
    </citation>
    <scope>NUCLEOTIDE SEQUENCE</scope>
</reference>
<evidence type="ECO:0000259" key="13">
    <source>
        <dbReference type="Pfam" id="PF08492"/>
    </source>
</evidence>
<evidence type="ECO:0000256" key="6">
    <source>
        <dbReference type="ARBA" id="ARBA00022737"/>
    </source>
</evidence>
<sequence length="677" mass="75451">MASNKEVDEEQKLARLFSQLQAAGEDGEYEKGLKTVEKILAIVPGDPDALHCKVVCLVQMSELGEALKLIDSLSRKSVAKGSLLFEKAYCLYRLERYEESRKTLEGLPQSEERVRGLSAQIAYRLEEYGAAGSVYSSLVRECSDDYDGERQANYAAAQALSGNENKSFEIDSLREETMEQCFNKACCLLAAGRGEDAEELLEKSEKLCRESLVEEDYTEEEIEAELSVVRVQLACALQMQGKGKEALAAYANVLRQRSGDSPHDIVASNNILVLNKDRDVFDSKKKVKVLANAGTLKKLIRSQKVVILYNRALFALQMNQLEQCRQLVAEMRSVYPASEQTILAEVGLLNRERKIGQAVELLDFHLKGVPTSTPLLWLTLAQLYGSQGNTAMVCLVLDSLPSLSTHPGVVCTLVALYSSLGKTTPAISVLDRAVSFQTQSPTLSQSLLRSLMFYNAQYKLDHNQPQEAATVLEKLRATYPNDLKVQARLIASYSKFDSRRAETASRSIPKFTGAERVDVDALEQMPSFRHSQRQQMKPNTSSNKQSTGGAEGGGKEKDKHRKKKRKSKLPKNFDPEKKSDPERWLPMRERSYYRKGRKRGFAPLRGSQGTSHASASLTAQLDASRPKPTPSDDTTTASPRKKQEVASSPRAKPSQQLAQKKLQQQQQKKKKKKGGKW</sequence>
<evidence type="ECO:0000256" key="10">
    <source>
        <dbReference type="ARBA" id="ARBA00023274"/>
    </source>
</evidence>
<comment type="similarity">
    <text evidence="3 11">Belongs to the SRP72 family.</text>
</comment>